<dbReference type="PIRSF" id="PIRSF006470">
    <property type="entry name" value="DctB"/>
    <property type="match status" value="1"/>
</dbReference>
<reference evidence="6 7" key="1">
    <citation type="submission" date="2024-02" db="EMBL/GenBank/DDBJ databases">
        <title>A new putative Pannonibacter species isolated from two cases of bloodstream infections in paediatric patients.</title>
        <authorList>
            <person name="Castellana S."/>
            <person name="De Laurentiis V."/>
            <person name="Grassi M."/>
            <person name="De Leonardis F."/>
            <person name="Mosca A."/>
            <person name="De Carlo C."/>
            <person name="Sparapano E."/>
            <person name="Ronga L."/>
            <person name="Santacroce L."/>
            <person name="Chironna M."/>
            <person name="De Robertis A."/>
            <person name="Bianco A."/>
            <person name="Del Sambro L."/>
            <person name="Capozzi L."/>
            <person name="Parisi A."/>
        </authorList>
    </citation>
    <scope>NUCLEOTIDE SEQUENCE [LARGE SCALE GENOMIC DNA]</scope>
    <source>
        <strain evidence="6 7">Pt2</strain>
    </source>
</reference>
<dbReference type="PANTHER" id="PTHR33376:SF4">
    <property type="entry name" value="SIALIC ACID-BINDING PERIPLASMIC PROTEIN SIAP"/>
    <property type="match status" value="1"/>
</dbReference>
<dbReference type="Pfam" id="PF03480">
    <property type="entry name" value="DctP"/>
    <property type="match status" value="1"/>
</dbReference>
<keyword evidence="3" id="KW-0813">Transport</keyword>
<gene>
    <name evidence="6" type="ORF">V6L76_09190</name>
</gene>
<dbReference type="EMBL" id="JBAKBE010000004">
    <property type="protein sequence ID" value="MEH0096428.1"/>
    <property type="molecule type" value="Genomic_DNA"/>
</dbReference>
<dbReference type="Gene3D" id="3.40.190.170">
    <property type="entry name" value="Bacterial extracellular solute-binding protein, family 7"/>
    <property type="match status" value="1"/>
</dbReference>
<comment type="similarity">
    <text evidence="2">Belongs to the bacterial solute-binding protein 7 family.</text>
</comment>
<keyword evidence="7" id="KW-1185">Reference proteome</keyword>
<comment type="subcellular location">
    <subcellularLocation>
        <location evidence="1">Cell envelope</location>
    </subcellularLocation>
</comment>
<evidence type="ECO:0000256" key="3">
    <source>
        <dbReference type="ARBA" id="ARBA00022448"/>
    </source>
</evidence>
<feature type="chain" id="PRO_5046159384" evidence="5">
    <location>
        <begin position="22"/>
        <end position="321"/>
    </location>
</feature>
<name>A0ABU7ZN33_9HYPH</name>
<evidence type="ECO:0000313" key="6">
    <source>
        <dbReference type="EMBL" id="MEH0096428.1"/>
    </source>
</evidence>
<dbReference type="InterPro" id="IPR038404">
    <property type="entry name" value="TRAP_DctP_sf"/>
</dbReference>
<keyword evidence="4 5" id="KW-0732">Signal</keyword>
<dbReference type="Proteomes" id="UP001380822">
    <property type="component" value="Unassembled WGS sequence"/>
</dbReference>
<dbReference type="NCBIfam" id="TIGR00787">
    <property type="entry name" value="dctP"/>
    <property type="match status" value="1"/>
</dbReference>
<proteinExistence type="inferred from homology"/>
<evidence type="ECO:0000313" key="7">
    <source>
        <dbReference type="Proteomes" id="UP001380822"/>
    </source>
</evidence>
<accession>A0ABU7ZN33</accession>
<feature type="signal peptide" evidence="5">
    <location>
        <begin position="1"/>
        <end position="21"/>
    </location>
</feature>
<dbReference type="InterPro" id="IPR018389">
    <property type="entry name" value="DctP_fam"/>
</dbReference>
<dbReference type="CDD" id="cd13603">
    <property type="entry name" value="PBP2_TRAP_Siap_TeaA_like"/>
    <property type="match status" value="1"/>
</dbReference>
<sequence length="321" mass="33981">MKGMIYAALAAATMLSSAAQADEVIFAHGANPGNPRYVAAEKWSELFAACSNGAHTVNLAPSATMGDDVELLTSAVGGVIQVTANSQGAMSQMVPEIGLLGLPFLFNDLPAAWAVLDGEVGDMLDKRAQDSGLKILGFWDNGIRNVTHLTKSVANPADIKGMKIRTPPDQMTVDIFQALGASPAPLAFSELPSALQAGVFDGQENPLTNIYSAKLHEITPYVTLTGHKYESTPVVAGLAWWESIDDATKKCALDATAEAGKLQRSLSQEGDQTLRPKMEAEGAKFFEADKKAYQAATASVYDKYATQYPDLVAALKKAAGL</sequence>
<dbReference type="InterPro" id="IPR004682">
    <property type="entry name" value="TRAP_DctP"/>
</dbReference>
<dbReference type="RefSeq" id="WP_334250953.1">
    <property type="nucleotide sequence ID" value="NZ_JBAKBE010000004.1"/>
</dbReference>
<organism evidence="6 7">
    <name type="scientific">Pannonibacter anstelovis</name>
    <dbReference type="NCBI Taxonomy" id="3121537"/>
    <lineage>
        <taxon>Bacteria</taxon>
        <taxon>Pseudomonadati</taxon>
        <taxon>Pseudomonadota</taxon>
        <taxon>Alphaproteobacteria</taxon>
        <taxon>Hyphomicrobiales</taxon>
        <taxon>Stappiaceae</taxon>
        <taxon>Pannonibacter</taxon>
    </lineage>
</organism>
<evidence type="ECO:0000256" key="2">
    <source>
        <dbReference type="ARBA" id="ARBA00009023"/>
    </source>
</evidence>
<dbReference type="NCBIfam" id="NF037995">
    <property type="entry name" value="TRAP_S1"/>
    <property type="match status" value="1"/>
</dbReference>
<protein>
    <submittedName>
        <fullName evidence="6">TRAP transporter substrate-binding protein</fullName>
    </submittedName>
</protein>
<dbReference type="PANTHER" id="PTHR33376">
    <property type="match status" value="1"/>
</dbReference>
<comment type="caution">
    <text evidence="6">The sequence shown here is derived from an EMBL/GenBank/DDBJ whole genome shotgun (WGS) entry which is preliminary data.</text>
</comment>
<evidence type="ECO:0000256" key="1">
    <source>
        <dbReference type="ARBA" id="ARBA00004196"/>
    </source>
</evidence>
<evidence type="ECO:0000256" key="4">
    <source>
        <dbReference type="ARBA" id="ARBA00022729"/>
    </source>
</evidence>
<evidence type="ECO:0000256" key="5">
    <source>
        <dbReference type="SAM" id="SignalP"/>
    </source>
</evidence>